<dbReference type="PIRSF" id="PIRSF012641">
    <property type="entry name" value="UCP012641"/>
    <property type="match status" value="1"/>
</dbReference>
<dbReference type="InterPro" id="IPR011201">
    <property type="entry name" value="Zinc-ribbon_6_bact"/>
</dbReference>
<dbReference type="RefSeq" id="WP_282583606.1">
    <property type="nucleotide sequence ID" value="NZ_JAMOIM010000002.1"/>
</dbReference>
<dbReference type="Gene3D" id="3.40.390.70">
    <property type="match status" value="1"/>
</dbReference>
<keyword evidence="3" id="KW-1185">Reference proteome</keyword>
<evidence type="ECO:0000313" key="2">
    <source>
        <dbReference type="EMBL" id="MCW6507239.1"/>
    </source>
</evidence>
<feature type="domain" description="Zinc-ribbon" evidence="1">
    <location>
        <begin position="3"/>
        <end position="98"/>
    </location>
</feature>
<evidence type="ECO:0000313" key="3">
    <source>
        <dbReference type="Proteomes" id="UP001165667"/>
    </source>
</evidence>
<reference evidence="2" key="1">
    <citation type="submission" date="2022-05" db="EMBL/GenBank/DDBJ databases">
        <authorList>
            <person name="Pankratov T."/>
        </authorList>
    </citation>
    <scope>NUCLEOTIDE SEQUENCE</scope>
    <source>
        <strain evidence="2">BP6-180914</strain>
    </source>
</reference>
<gene>
    <name evidence="2" type="ORF">M8523_04315</name>
</gene>
<organism evidence="2 3">
    <name type="scientific">Lichenifustis flavocetrariae</name>
    <dbReference type="NCBI Taxonomy" id="2949735"/>
    <lineage>
        <taxon>Bacteria</taxon>
        <taxon>Pseudomonadati</taxon>
        <taxon>Pseudomonadota</taxon>
        <taxon>Alphaproteobacteria</taxon>
        <taxon>Hyphomicrobiales</taxon>
        <taxon>Lichenihabitantaceae</taxon>
        <taxon>Lichenifustis</taxon>
    </lineage>
</organism>
<dbReference type="Pfam" id="PF10005">
    <property type="entry name" value="Zn_ribbon_DZR_6"/>
    <property type="match status" value="1"/>
</dbReference>
<dbReference type="Pfam" id="PF15887">
    <property type="entry name" value="Peptidase_Mx"/>
    <property type="match status" value="1"/>
</dbReference>
<comment type="caution">
    <text evidence="2">The sequence shown here is derived from an EMBL/GenBank/DDBJ whole genome shotgun (WGS) entry which is preliminary data.</text>
</comment>
<dbReference type="EMBL" id="JAMOIM010000002">
    <property type="protein sequence ID" value="MCW6507239.1"/>
    <property type="molecule type" value="Genomic_DNA"/>
</dbReference>
<dbReference type="Proteomes" id="UP001165667">
    <property type="component" value="Unassembled WGS sequence"/>
</dbReference>
<accession>A0AA41YS90</accession>
<dbReference type="InterPro" id="IPR031321">
    <property type="entry name" value="UCP012641"/>
</dbReference>
<sequence length="379" mass="43757">MKLFDCQNCGQTLFFENTRCEHCGLRVGYDTGSQSLLALDRTVKELNNLVWHAAGDTSRSFKFCVNAAHDVCNWLIPAESNDSYCLACKHNRTVPDLDKEHNKHLWQQMEYAKHRLFYTLLALKLPLATRVDDPEEGLMFEFKEDESEDKKVLTGHEHGDITINIVEADDAERERRRTAMHEPYRTLLGHFRHEVGHYYWDRLVRDAPALEPYRAIFGDERADYNEALQKHYREGPPENWRENFVSAYATTHPWEDFAETWAHYLHIIDTLDTADSFGIRIKPKEIVASEALTTQVDFSPYTADSIAPIVEAWVPLTFAVNSLNRSMGLRDFYPFVLTPMIIEKIGFIHDLVHGWVGAERRAQPTIDSDNRKVPESNAA</sequence>
<name>A0AA41YS90_9HYPH</name>
<protein>
    <submittedName>
        <fullName evidence="2">Zinc-binding peptidase</fullName>
    </submittedName>
</protein>
<evidence type="ECO:0000259" key="1">
    <source>
        <dbReference type="Pfam" id="PF10005"/>
    </source>
</evidence>
<dbReference type="AlphaFoldDB" id="A0AA41YS90"/>
<proteinExistence type="predicted"/>